<gene>
    <name evidence="1" type="ORF">S01H1_31054</name>
</gene>
<comment type="caution">
    <text evidence="1">The sequence shown here is derived from an EMBL/GenBank/DDBJ whole genome shotgun (WGS) entry which is preliminary data.</text>
</comment>
<sequence length="38" mass="4322">KKRENLVKAFIKKSKVSTPFGQVEFLIRFGKGIINGNE</sequence>
<protein>
    <submittedName>
        <fullName evidence="1">Uncharacterized protein</fullName>
    </submittedName>
</protein>
<feature type="non-terminal residue" evidence="1">
    <location>
        <position position="1"/>
    </location>
</feature>
<reference evidence="1" key="1">
    <citation type="journal article" date="2014" name="Front. Microbiol.">
        <title>High frequency of phylogenetically diverse reductive dehalogenase-homologous genes in deep subseafloor sedimentary metagenomes.</title>
        <authorList>
            <person name="Kawai M."/>
            <person name="Futagami T."/>
            <person name="Toyoda A."/>
            <person name="Takaki Y."/>
            <person name="Nishi S."/>
            <person name="Hori S."/>
            <person name="Arai W."/>
            <person name="Tsubouchi T."/>
            <person name="Morono Y."/>
            <person name="Uchiyama I."/>
            <person name="Ito T."/>
            <person name="Fujiyama A."/>
            <person name="Inagaki F."/>
            <person name="Takami H."/>
        </authorList>
    </citation>
    <scope>NUCLEOTIDE SEQUENCE</scope>
    <source>
        <strain evidence="1">Expedition CK06-06</strain>
    </source>
</reference>
<name>X0UGR2_9ZZZZ</name>
<accession>X0UGR2</accession>
<dbReference type="EMBL" id="BARS01019142">
    <property type="protein sequence ID" value="GAF87715.1"/>
    <property type="molecule type" value="Genomic_DNA"/>
</dbReference>
<evidence type="ECO:0000313" key="1">
    <source>
        <dbReference type="EMBL" id="GAF87715.1"/>
    </source>
</evidence>
<organism evidence="1">
    <name type="scientific">marine sediment metagenome</name>
    <dbReference type="NCBI Taxonomy" id="412755"/>
    <lineage>
        <taxon>unclassified sequences</taxon>
        <taxon>metagenomes</taxon>
        <taxon>ecological metagenomes</taxon>
    </lineage>
</organism>
<dbReference type="AlphaFoldDB" id="X0UGR2"/>
<proteinExistence type="predicted"/>